<feature type="transmembrane region" description="Helical" evidence="2">
    <location>
        <begin position="662"/>
        <end position="680"/>
    </location>
</feature>
<feature type="transmembrane region" description="Helical" evidence="2">
    <location>
        <begin position="442"/>
        <end position="465"/>
    </location>
</feature>
<feature type="transmembrane region" description="Helical" evidence="2">
    <location>
        <begin position="719"/>
        <end position="740"/>
    </location>
</feature>
<feature type="transmembrane region" description="Helical" evidence="2">
    <location>
        <begin position="522"/>
        <end position="540"/>
    </location>
</feature>
<feature type="compositionally biased region" description="Pro residues" evidence="1">
    <location>
        <begin position="111"/>
        <end position="142"/>
    </location>
</feature>
<evidence type="ECO:0000256" key="2">
    <source>
        <dbReference type="SAM" id="Phobius"/>
    </source>
</evidence>
<feature type="transmembrane region" description="Helical" evidence="2">
    <location>
        <begin position="217"/>
        <end position="239"/>
    </location>
</feature>
<feature type="transmembrane region" description="Helical" evidence="2">
    <location>
        <begin position="496"/>
        <end position="516"/>
    </location>
</feature>
<protein>
    <submittedName>
        <fullName evidence="3">Uncharacterized protein</fullName>
    </submittedName>
</protein>
<dbReference type="NCBIfam" id="NF047321">
    <property type="entry name" value="SCO7613_CTERM"/>
    <property type="match status" value="1"/>
</dbReference>
<dbReference type="EMBL" id="FNGF01000006">
    <property type="protein sequence ID" value="SDL48036.1"/>
    <property type="molecule type" value="Genomic_DNA"/>
</dbReference>
<feature type="transmembrane region" description="Helical" evidence="2">
    <location>
        <begin position="906"/>
        <end position="923"/>
    </location>
</feature>
<organism evidence="3 4">
    <name type="scientific">Glycomyces sambucus</name>
    <dbReference type="NCBI Taxonomy" id="380244"/>
    <lineage>
        <taxon>Bacteria</taxon>
        <taxon>Bacillati</taxon>
        <taxon>Actinomycetota</taxon>
        <taxon>Actinomycetes</taxon>
        <taxon>Glycomycetales</taxon>
        <taxon>Glycomycetaceae</taxon>
        <taxon>Glycomyces</taxon>
    </lineage>
</organism>
<feature type="transmembrane region" description="Helical" evidence="2">
    <location>
        <begin position="692"/>
        <end position="710"/>
    </location>
</feature>
<feature type="transmembrane region" description="Helical" evidence="2">
    <location>
        <begin position="277"/>
        <end position="296"/>
    </location>
</feature>
<feature type="transmembrane region" description="Helical" evidence="2">
    <location>
        <begin position="638"/>
        <end position="655"/>
    </location>
</feature>
<feature type="transmembrane region" description="Helical" evidence="2">
    <location>
        <begin position="752"/>
        <end position="772"/>
    </location>
</feature>
<proteinExistence type="predicted"/>
<feature type="compositionally biased region" description="Low complexity" evidence="1">
    <location>
        <begin position="81"/>
        <end position="110"/>
    </location>
</feature>
<feature type="compositionally biased region" description="Pro residues" evidence="1">
    <location>
        <begin position="179"/>
        <end position="202"/>
    </location>
</feature>
<feature type="transmembrane region" description="Helical" evidence="2">
    <location>
        <begin position="582"/>
        <end position="603"/>
    </location>
</feature>
<feature type="transmembrane region" description="Helical" evidence="2">
    <location>
        <begin position="856"/>
        <end position="874"/>
    </location>
</feature>
<evidence type="ECO:0000313" key="3">
    <source>
        <dbReference type="EMBL" id="SDL48036.1"/>
    </source>
</evidence>
<dbReference type="InterPro" id="IPR058062">
    <property type="entry name" value="SCO7613_C"/>
</dbReference>
<feature type="transmembrane region" description="Helical" evidence="2">
    <location>
        <begin position="881"/>
        <end position="900"/>
    </location>
</feature>
<sequence length="941" mass="95786">MHMTTYTCPRCGSPSTAAGCPACGRGPEPLLARLGELDAVLASMPATLKSRAAVESERIEVLDGLRETAARHLAEAERQAHAAPAPATPPAGQQSPPVAAGTPPQGTTPAGTPPQGAPAGTPPHTPGGQPPHGTPAGTPPQGLPAGTPQQSPPASGLPAGTPPQGLPAGTPPARAGAPQPAPAGPATPPHGAPVSYLPPRPMPAQARGEVGSKTVQTVLLSLGGLLVAAALIIFTAVAWRNMGNGGRAAVLGGVTLLLLAVPFAFKRYRLWATAETFAALGALALWCTTLAGYYLYKPPGAEFGPDSVGAWTAGVLAVLAAYRGAARLSATSWTMLPLAAIGASYAAASELGLAVILLLTTALALAIAAWLTARYPGRYARSDLWASRFLTCAAVVAACSAGLRAAFGLDDPVVPTVAAGVALLAAANLVGVGFAKRLRVSLTGMLIAASAAGSLVLCAWTLAVRSDSGELAVPSLALLAAAVIPFATIGSRDHKWGFALALGAGLASLAVFATVAFDAPDLSAYFVAFLAARLLAPRLGEPLGVPLRIASYLVAGGTALAACFISLGALATLWWGADLAGVFTWEIPIVLVGLGIAAVLLPVRFRVQGAALAATFAIVSASILLWTDDPMRWDAVPFAGFVLCAVIGLVTALASRTLAGRCSGWVALAVWAPVAALSASRAETVDPGPGWIPFWLNATAAAMLLVAAGAPRRSRPDRVLASVLAHVVAGLAAAGAVFTFVEGIWEGTGERLLLPAQFGVYTLALAGTAMMVPVRKWGYIIAALCTGTAGWWLLLAAQEVGTIEFFTAPPAAVLFAIGLWRLEKRPNAGSWTTLGIPILIGIGPSLVLALGDGEPARRVGVGAAAIVVIIAGLGRRWQAPLVLGSIALAVLTVNELTLVWDHIPVWIPPAIGGIVLIGAGATFEKRRRDLARIRDGLKAMR</sequence>
<feature type="transmembrane region" description="Helical" evidence="2">
    <location>
        <begin position="245"/>
        <end position="265"/>
    </location>
</feature>
<feature type="transmembrane region" description="Helical" evidence="2">
    <location>
        <begin position="779"/>
        <end position="797"/>
    </location>
</feature>
<keyword evidence="4" id="KW-1185">Reference proteome</keyword>
<dbReference type="AlphaFoldDB" id="A0A1G9KEP1"/>
<accession>A0A1G9KEP1</accession>
<keyword evidence="2" id="KW-0472">Membrane</keyword>
<reference evidence="4" key="1">
    <citation type="submission" date="2016-10" db="EMBL/GenBank/DDBJ databases">
        <authorList>
            <person name="Varghese N."/>
            <person name="Submissions S."/>
        </authorList>
    </citation>
    <scope>NUCLEOTIDE SEQUENCE [LARGE SCALE GENOMIC DNA]</scope>
    <source>
        <strain evidence="4">CGMCC 4.3147</strain>
    </source>
</reference>
<feature type="region of interest" description="Disordered" evidence="1">
    <location>
        <begin position="73"/>
        <end position="209"/>
    </location>
</feature>
<feature type="transmembrane region" description="Helical" evidence="2">
    <location>
        <begin position="610"/>
        <end position="626"/>
    </location>
</feature>
<name>A0A1G9KEP1_9ACTN</name>
<dbReference type="Proteomes" id="UP000198662">
    <property type="component" value="Unassembled WGS sequence"/>
</dbReference>
<gene>
    <name evidence="3" type="ORF">SAMN05216298_4011</name>
</gene>
<dbReference type="STRING" id="380244.SAMN05216298_4011"/>
<evidence type="ECO:0000313" key="4">
    <source>
        <dbReference type="Proteomes" id="UP000198662"/>
    </source>
</evidence>
<feature type="transmembrane region" description="Helical" evidence="2">
    <location>
        <begin position="471"/>
        <end position="489"/>
    </location>
</feature>
<feature type="transmembrane region" description="Helical" evidence="2">
    <location>
        <begin position="385"/>
        <end position="407"/>
    </location>
</feature>
<keyword evidence="2" id="KW-1133">Transmembrane helix</keyword>
<feature type="transmembrane region" description="Helical" evidence="2">
    <location>
        <begin position="829"/>
        <end position="850"/>
    </location>
</feature>
<feature type="transmembrane region" description="Helical" evidence="2">
    <location>
        <begin position="413"/>
        <end position="435"/>
    </location>
</feature>
<keyword evidence="2" id="KW-0812">Transmembrane</keyword>
<evidence type="ECO:0000256" key="1">
    <source>
        <dbReference type="SAM" id="MobiDB-lite"/>
    </source>
</evidence>
<feature type="transmembrane region" description="Helical" evidence="2">
    <location>
        <begin position="552"/>
        <end position="576"/>
    </location>
</feature>
<feature type="compositionally biased region" description="Low complexity" evidence="1">
    <location>
        <begin position="167"/>
        <end position="178"/>
    </location>
</feature>
<feature type="transmembrane region" description="Helical" evidence="2">
    <location>
        <begin position="354"/>
        <end position="373"/>
    </location>
</feature>
<feature type="transmembrane region" description="Helical" evidence="2">
    <location>
        <begin position="803"/>
        <end position="822"/>
    </location>
</feature>